<proteinExistence type="predicted"/>
<feature type="domain" description="ABM" evidence="1">
    <location>
        <begin position="1"/>
        <end position="59"/>
    </location>
</feature>
<gene>
    <name evidence="2" type="ORF">METZ01_LOCUS3088</name>
</gene>
<evidence type="ECO:0000259" key="1">
    <source>
        <dbReference type="Pfam" id="PF03992"/>
    </source>
</evidence>
<dbReference type="Gene3D" id="3.30.70.100">
    <property type="match status" value="1"/>
</dbReference>
<accession>A0A381N844</accession>
<protein>
    <recommendedName>
        <fullName evidence="1">ABM domain-containing protein</fullName>
    </recommendedName>
</protein>
<dbReference type="Pfam" id="PF03992">
    <property type="entry name" value="ABM"/>
    <property type="match status" value="1"/>
</dbReference>
<feature type="non-terminal residue" evidence="2">
    <location>
        <position position="59"/>
    </location>
</feature>
<evidence type="ECO:0000313" key="2">
    <source>
        <dbReference type="EMBL" id="SUZ50234.1"/>
    </source>
</evidence>
<reference evidence="2" key="1">
    <citation type="submission" date="2018-05" db="EMBL/GenBank/DDBJ databases">
        <authorList>
            <person name="Lanie J.A."/>
            <person name="Ng W.-L."/>
            <person name="Kazmierczak K.M."/>
            <person name="Andrzejewski T.M."/>
            <person name="Davidsen T.M."/>
            <person name="Wayne K.J."/>
            <person name="Tettelin H."/>
            <person name="Glass J.I."/>
            <person name="Rusch D."/>
            <person name="Podicherti R."/>
            <person name="Tsui H.-C.T."/>
            <person name="Winkler M.E."/>
        </authorList>
    </citation>
    <scope>NUCLEOTIDE SEQUENCE</scope>
</reference>
<organism evidence="2">
    <name type="scientific">marine metagenome</name>
    <dbReference type="NCBI Taxonomy" id="408172"/>
    <lineage>
        <taxon>unclassified sequences</taxon>
        <taxon>metagenomes</taxon>
        <taxon>ecological metagenomes</taxon>
    </lineage>
</organism>
<dbReference type="SUPFAM" id="SSF54909">
    <property type="entry name" value="Dimeric alpha+beta barrel"/>
    <property type="match status" value="1"/>
</dbReference>
<sequence length="59" mass="6549">MIALLARLNVAEGKESEFETVMLELAAQVRANEPGNQLYTLVKDDDGYAVMELYADEEA</sequence>
<dbReference type="EMBL" id="UINC01000159">
    <property type="protein sequence ID" value="SUZ50234.1"/>
    <property type="molecule type" value="Genomic_DNA"/>
</dbReference>
<dbReference type="InterPro" id="IPR007138">
    <property type="entry name" value="ABM_dom"/>
</dbReference>
<dbReference type="InterPro" id="IPR011008">
    <property type="entry name" value="Dimeric_a/b-barrel"/>
</dbReference>
<name>A0A381N844_9ZZZZ</name>
<dbReference type="AlphaFoldDB" id="A0A381N844"/>